<dbReference type="PANTHER" id="PTHR11067:SF9">
    <property type="entry name" value="INOSINE TRIPHOSPHATE PYROPHOSPHATASE"/>
    <property type="match status" value="1"/>
</dbReference>
<dbReference type="GO" id="GO:0036222">
    <property type="term" value="F:XTP diphosphatase activity"/>
    <property type="evidence" value="ECO:0007669"/>
    <property type="project" value="UniProtKB-UniRule"/>
</dbReference>
<evidence type="ECO:0000256" key="2">
    <source>
        <dbReference type="ARBA" id="ARBA00011738"/>
    </source>
</evidence>
<comment type="catalytic activity">
    <reaction evidence="10">
        <text>ITP + H2O = IMP + diphosphate + H(+)</text>
        <dbReference type="Rhea" id="RHEA:29399"/>
        <dbReference type="ChEBI" id="CHEBI:15377"/>
        <dbReference type="ChEBI" id="CHEBI:15378"/>
        <dbReference type="ChEBI" id="CHEBI:33019"/>
        <dbReference type="ChEBI" id="CHEBI:58053"/>
        <dbReference type="ChEBI" id="CHEBI:61402"/>
        <dbReference type="EC" id="3.6.1.66"/>
    </reaction>
</comment>
<accession>A0A832I428</accession>
<proteinExistence type="inferred from homology"/>
<feature type="binding site" evidence="10">
    <location>
        <position position="175"/>
    </location>
    <ligand>
        <name>substrate</name>
    </ligand>
</feature>
<dbReference type="InterPro" id="IPR002637">
    <property type="entry name" value="RdgB/HAM1"/>
</dbReference>
<dbReference type="EMBL" id="DSQF01000028">
    <property type="protein sequence ID" value="HGZ44454.1"/>
    <property type="molecule type" value="Genomic_DNA"/>
</dbReference>
<comment type="catalytic activity">
    <reaction evidence="9 10">
        <text>XTP + H2O = XMP + diphosphate + H(+)</text>
        <dbReference type="Rhea" id="RHEA:28610"/>
        <dbReference type="ChEBI" id="CHEBI:15377"/>
        <dbReference type="ChEBI" id="CHEBI:15378"/>
        <dbReference type="ChEBI" id="CHEBI:33019"/>
        <dbReference type="ChEBI" id="CHEBI:57464"/>
        <dbReference type="ChEBI" id="CHEBI:61314"/>
        <dbReference type="EC" id="3.6.1.66"/>
    </reaction>
</comment>
<dbReference type="GO" id="GO:0009146">
    <property type="term" value="P:purine nucleoside triphosphate catabolic process"/>
    <property type="evidence" value="ECO:0007669"/>
    <property type="project" value="UniProtKB-UniRule"/>
</dbReference>
<gene>
    <name evidence="12" type="primary">rdgB</name>
    <name evidence="12" type="ORF">ENR23_13745</name>
</gene>
<comment type="caution">
    <text evidence="10">Lacks conserved residue(s) required for the propagation of feature annotation.</text>
</comment>
<dbReference type="GO" id="GO:0009117">
    <property type="term" value="P:nucleotide metabolic process"/>
    <property type="evidence" value="ECO:0007669"/>
    <property type="project" value="UniProtKB-KW"/>
</dbReference>
<dbReference type="PANTHER" id="PTHR11067">
    <property type="entry name" value="INOSINE TRIPHOSPHATE PYROPHOSPHATASE/HAM1 PROTEIN"/>
    <property type="match status" value="1"/>
</dbReference>
<evidence type="ECO:0000256" key="11">
    <source>
        <dbReference type="RuleBase" id="RU003781"/>
    </source>
</evidence>
<dbReference type="Pfam" id="PF01725">
    <property type="entry name" value="Ham1p_like"/>
    <property type="match status" value="1"/>
</dbReference>
<keyword evidence="7 10" id="KW-0546">Nucleotide metabolism</keyword>
<comment type="subunit">
    <text evidence="2 10">Homodimer.</text>
</comment>
<reference evidence="12" key="1">
    <citation type="journal article" date="2020" name="mSystems">
        <title>Genome- and Community-Level Interaction Insights into Carbon Utilization and Element Cycling Functions of Hydrothermarchaeota in Hydrothermal Sediment.</title>
        <authorList>
            <person name="Zhou Z."/>
            <person name="Liu Y."/>
            <person name="Xu W."/>
            <person name="Pan J."/>
            <person name="Luo Z.H."/>
            <person name="Li M."/>
        </authorList>
    </citation>
    <scope>NUCLEOTIDE SEQUENCE [LARGE SCALE GENOMIC DNA]</scope>
    <source>
        <strain evidence="12">SpSt-381</strain>
    </source>
</reference>
<keyword evidence="4 10" id="KW-0547">Nucleotide-binding</keyword>
<comment type="function">
    <text evidence="10">Pyrophosphatase that catalyzes the hydrolysis of nucleoside triphosphates to their monophosphate derivatives, with a high preference for the non-canonical purine nucleotides XTP (xanthosine triphosphate), dITP (deoxyinosine triphosphate) and ITP. Seems to function as a house-cleaning enzyme that removes non-canonical purine nucleotides from the nucleotide pool, thus preventing their incorporation into DNA/RNA and avoiding chromosomal lesions.</text>
</comment>
<sequence>MKIVLATFNRDKVRELRAMLPRGGVEVVGLWEVPGARVPPEAGATVAENALEKARAAHDLTGALAIADDTALEVDALGGRPGIYAARFAGPGASYADNVRRLLEVLEGHDLPHRRARFRTCVAACLPDGRERTAEGVLEGRITLAPRGREGFGYDPVFEVEGTGRTLAEMPAEEKNRISHRARAMRALLEQLGLA</sequence>
<feature type="binding site" evidence="10">
    <location>
        <begin position="152"/>
        <end position="155"/>
    </location>
    <ligand>
        <name>substrate</name>
    </ligand>
</feature>
<dbReference type="HAMAP" id="MF_01405">
    <property type="entry name" value="Non_canon_purine_NTPase"/>
    <property type="match status" value="1"/>
</dbReference>
<feature type="binding site" evidence="10">
    <location>
        <begin position="7"/>
        <end position="12"/>
    </location>
    <ligand>
        <name>substrate</name>
    </ligand>
</feature>
<dbReference type="GO" id="GO:0005829">
    <property type="term" value="C:cytosol"/>
    <property type="evidence" value="ECO:0007669"/>
    <property type="project" value="TreeGrafter"/>
</dbReference>
<dbReference type="AlphaFoldDB" id="A0A832I428"/>
<feature type="binding site" evidence="10">
    <location>
        <begin position="180"/>
        <end position="181"/>
    </location>
    <ligand>
        <name>substrate</name>
    </ligand>
</feature>
<comment type="catalytic activity">
    <reaction evidence="8 10">
        <text>dITP + H2O = dIMP + diphosphate + H(+)</text>
        <dbReference type="Rhea" id="RHEA:28342"/>
        <dbReference type="ChEBI" id="CHEBI:15377"/>
        <dbReference type="ChEBI" id="CHEBI:15378"/>
        <dbReference type="ChEBI" id="CHEBI:33019"/>
        <dbReference type="ChEBI" id="CHEBI:61194"/>
        <dbReference type="ChEBI" id="CHEBI:61382"/>
        <dbReference type="EC" id="3.6.1.66"/>
    </reaction>
</comment>
<dbReference type="InterPro" id="IPR020922">
    <property type="entry name" value="dITP/XTP_pyrophosphatase"/>
</dbReference>
<feature type="active site" description="Proton acceptor" evidence="10">
    <location>
        <position position="69"/>
    </location>
</feature>
<organism evidence="12">
    <name type="scientific">Eiseniibacteriota bacterium</name>
    <dbReference type="NCBI Taxonomy" id="2212470"/>
    <lineage>
        <taxon>Bacteria</taxon>
        <taxon>Candidatus Eiseniibacteriota</taxon>
    </lineage>
</organism>
<dbReference type="EC" id="3.6.1.66" evidence="10"/>
<dbReference type="GO" id="GO:0046872">
    <property type="term" value="F:metal ion binding"/>
    <property type="evidence" value="ECO:0007669"/>
    <property type="project" value="UniProtKB-KW"/>
</dbReference>
<evidence type="ECO:0000256" key="5">
    <source>
        <dbReference type="ARBA" id="ARBA00022801"/>
    </source>
</evidence>
<evidence type="ECO:0000313" key="12">
    <source>
        <dbReference type="EMBL" id="HGZ44454.1"/>
    </source>
</evidence>
<dbReference type="GO" id="GO:0035870">
    <property type="term" value="F:dITP diphosphatase activity"/>
    <property type="evidence" value="ECO:0007669"/>
    <property type="project" value="UniProtKB-UniRule"/>
</dbReference>
<evidence type="ECO:0000256" key="4">
    <source>
        <dbReference type="ARBA" id="ARBA00022741"/>
    </source>
</evidence>
<evidence type="ECO:0000256" key="7">
    <source>
        <dbReference type="ARBA" id="ARBA00023080"/>
    </source>
</evidence>
<comment type="cofactor">
    <cofactor evidence="10">
        <name>Mg(2+)</name>
        <dbReference type="ChEBI" id="CHEBI:18420"/>
    </cofactor>
    <text evidence="10">Binds 1 Mg(2+) ion per subunit.</text>
</comment>
<dbReference type="GO" id="GO:0036220">
    <property type="term" value="F:ITP diphosphatase activity"/>
    <property type="evidence" value="ECO:0007669"/>
    <property type="project" value="UniProtKB-UniRule"/>
</dbReference>
<evidence type="ECO:0000256" key="1">
    <source>
        <dbReference type="ARBA" id="ARBA00008023"/>
    </source>
</evidence>
<name>A0A832I428_UNCEI</name>
<evidence type="ECO:0000256" key="6">
    <source>
        <dbReference type="ARBA" id="ARBA00022842"/>
    </source>
</evidence>
<dbReference type="SUPFAM" id="SSF52972">
    <property type="entry name" value="ITPase-like"/>
    <property type="match status" value="1"/>
</dbReference>
<evidence type="ECO:0000256" key="8">
    <source>
        <dbReference type="ARBA" id="ARBA00051875"/>
    </source>
</evidence>
<dbReference type="GO" id="GO:0017111">
    <property type="term" value="F:ribonucleoside triphosphate phosphatase activity"/>
    <property type="evidence" value="ECO:0007669"/>
    <property type="project" value="InterPro"/>
</dbReference>
<dbReference type="GO" id="GO:0000166">
    <property type="term" value="F:nucleotide binding"/>
    <property type="evidence" value="ECO:0007669"/>
    <property type="project" value="UniProtKB-KW"/>
</dbReference>
<comment type="similarity">
    <text evidence="1 10 11">Belongs to the HAM1 NTPase family.</text>
</comment>
<evidence type="ECO:0000256" key="9">
    <source>
        <dbReference type="ARBA" id="ARBA00052017"/>
    </source>
</evidence>
<dbReference type="InterPro" id="IPR029001">
    <property type="entry name" value="ITPase-like_fam"/>
</dbReference>
<keyword evidence="6 10" id="KW-0460">Magnesium</keyword>
<comment type="caution">
    <text evidence="12">The sequence shown here is derived from an EMBL/GenBank/DDBJ whole genome shotgun (WGS) entry which is preliminary data.</text>
</comment>
<feature type="binding site" evidence="10">
    <location>
        <position position="69"/>
    </location>
    <ligand>
        <name>Mg(2+)</name>
        <dbReference type="ChEBI" id="CHEBI:18420"/>
    </ligand>
</feature>
<keyword evidence="3 10" id="KW-0479">Metal-binding</keyword>
<dbReference type="CDD" id="cd00515">
    <property type="entry name" value="HAM1"/>
    <property type="match status" value="1"/>
</dbReference>
<keyword evidence="5 10" id="KW-0378">Hydrolase</keyword>
<protein>
    <recommendedName>
        <fullName evidence="10">dITP/XTP pyrophosphatase</fullName>
        <ecNumber evidence="10">3.6.1.66</ecNumber>
    </recommendedName>
    <alternativeName>
        <fullName evidence="10">Non-canonical purine NTP pyrophosphatase</fullName>
    </alternativeName>
    <alternativeName>
        <fullName evidence="10">Non-standard purine NTP pyrophosphatase</fullName>
    </alternativeName>
    <alternativeName>
        <fullName evidence="10">Nucleoside-triphosphate diphosphatase</fullName>
    </alternativeName>
    <alternativeName>
        <fullName evidence="10">Nucleoside-triphosphate pyrophosphatase</fullName>
        <shortName evidence="10">NTPase</shortName>
    </alternativeName>
</protein>
<dbReference type="NCBIfam" id="TIGR00042">
    <property type="entry name" value="RdgB/HAM1 family non-canonical purine NTP pyrophosphatase"/>
    <property type="match status" value="1"/>
</dbReference>
<dbReference type="FunFam" id="3.90.950.10:FF:000001">
    <property type="entry name" value="dITP/XTP pyrophosphatase"/>
    <property type="match status" value="1"/>
</dbReference>
<dbReference type="Gene3D" id="3.90.950.10">
    <property type="match status" value="1"/>
</dbReference>
<feature type="binding site" evidence="10">
    <location>
        <position position="70"/>
    </location>
    <ligand>
        <name>substrate</name>
    </ligand>
</feature>
<evidence type="ECO:0000256" key="10">
    <source>
        <dbReference type="HAMAP-Rule" id="MF_01405"/>
    </source>
</evidence>
<evidence type="ECO:0000256" key="3">
    <source>
        <dbReference type="ARBA" id="ARBA00022723"/>
    </source>
</evidence>